<reference evidence="1 2" key="1">
    <citation type="submission" date="2019-05" db="EMBL/GenBank/DDBJ databases">
        <title>Another draft genome of Portunus trituberculatus and its Hox gene families provides insights of decapod evolution.</title>
        <authorList>
            <person name="Jeong J.-H."/>
            <person name="Song I."/>
            <person name="Kim S."/>
            <person name="Choi T."/>
            <person name="Kim D."/>
            <person name="Ryu S."/>
            <person name="Kim W."/>
        </authorList>
    </citation>
    <scope>NUCLEOTIDE SEQUENCE [LARGE SCALE GENOMIC DNA]</scope>
    <source>
        <tissue evidence="1">Muscle</tissue>
    </source>
</reference>
<proteinExistence type="predicted"/>
<protein>
    <submittedName>
        <fullName evidence="1">Uncharacterized protein</fullName>
    </submittedName>
</protein>
<dbReference type="Proteomes" id="UP000324222">
    <property type="component" value="Unassembled WGS sequence"/>
</dbReference>
<dbReference type="AlphaFoldDB" id="A0A5B7IGT7"/>
<name>A0A5B7IGT7_PORTR</name>
<accession>A0A5B7IGT7</accession>
<dbReference type="EMBL" id="VSRR010056918">
    <property type="protein sequence ID" value="MPC81425.1"/>
    <property type="molecule type" value="Genomic_DNA"/>
</dbReference>
<evidence type="ECO:0000313" key="1">
    <source>
        <dbReference type="EMBL" id="MPC81425.1"/>
    </source>
</evidence>
<comment type="caution">
    <text evidence="1">The sequence shown here is derived from an EMBL/GenBank/DDBJ whole genome shotgun (WGS) entry which is preliminary data.</text>
</comment>
<sequence>MAGVTSHAALSMPRDHLYSCHHALHPVICHEPPSQHLFSVEGRQIKYSLTLTYTDHSKPVNPKF</sequence>
<gene>
    <name evidence="1" type="ORF">E2C01_076041</name>
</gene>
<keyword evidence="2" id="KW-1185">Reference proteome</keyword>
<evidence type="ECO:0000313" key="2">
    <source>
        <dbReference type="Proteomes" id="UP000324222"/>
    </source>
</evidence>
<organism evidence="1 2">
    <name type="scientific">Portunus trituberculatus</name>
    <name type="common">Swimming crab</name>
    <name type="synonym">Neptunus trituberculatus</name>
    <dbReference type="NCBI Taxonomy" id="210409"/>
    <lineage>
        <taxon>Eukaryota</taxon>
        <taxon>Metazoa</taxon>
        <taxon>Ecdysozoa</taxon>
        <taxon>Arthropoda</taxon>
        <taxon>Crustacea</taxon>
        <taxon>Multicrustacea</taxon>
        <taxon>Malacostraca</taxon>
        <taxon>Eumalacostraca</taxon>
        <taxon>Eucarida</taxon>
        <taxon>Decapoda</taxon>
        <taxon>Pleocyemata</taxon>
        <taxon>Brachyura</taxon>
        <taxon>Eubrachyura</taxon>
        <taxon>Portunoidea</taxon>
        <taxon>Portunidae</taxon>
        <taxon>Portuninae</taxon>
        <taxon>Portunus</taxon>
    </lineage>
</organism>